<dbReference type="PANTHER" id="PTHR11439">
    <property type="entry name" value="GAG-POL-RELATED RETROTRANSPOSON"/>
    <property type="match status" value="1"/>
</dbReference>
<organism evidence="1 2">
    <name type="scientific">Mucuna pruriens</name>
    <name type="common">Velvet bean</name>
    <name type="synonym">Dolichos pruriens</name>
    <dbReference type="NCBI Taxonomy" id="157652"/>
    <lineage>
        <taxon>Eukaryota</taxon>
        <taxon>Viridiplantae</taxon>
        <taxon>Streptophyta</taxon>
        <taxon>Embryophyta</taxon>
        <taxon>Tracheophyta</taxon>
        <taxon>Spermatophyta</taxon>
        <taxon>Magnoliopsida</taxon>
        <taxon>eudicotyledons</taxon>
        <taxon>Gunneridae</taxon>
        <taxon>Pentapetalae</taxon>
        <taxon>rosids</taxon>
        <taxon>fabids</taxon>
        <taxon>Fabales</taxon>
        <taxon>Fabaceae</taxon>
        <taxon>Papilionoideae</taxon>
        <taxon>50 kb inversion clade</taxon>
        <taxon>NPAAA clade</taxon>
        <taxon>indigoferoid/millettioid clade</taxon>
        <taxon>Phaseoleae</taxon>
        <taxon>Mucuna</taxon>
    </lineage>
</organism>
<proteinExistence type="predicted"/>
<dbReference type="Proteomes" id="UP000257109">
    <property type="component" value="Unassembled WGS sequence"/>
</dbReference>
<name>A0A371FST3_MUCPR</name>
<dbReference type="STRING" id="157652.A0A371FST3"/>
<dbReference type="AlphaFoldDB" id="A0A371FST3"/>
<accession>A0A371FST3</accession>
<gene>
    <name evidence="1" type="primary">GIP</name>
    <name evidence="1" type="ORF">CR513_37998</name>
</gene>
<sequence length="301" mass="34470">MLALAAHLNWQLLQYDVKNTFLHGDRGSKVCKLQNGLKQSPRAWFGRCTKAMKEFGYIPTKIVTELLAKIGKLGCKPVATPMDPNNKLGEAQEEPTVDKQMYQRLMGKLIYLAYTKPDIAYLVSVISHYMHNPRESHLQAAYRILHYLKDSLRKGILFKRNNILAFEAYTNVNYAGSLVIRRSTSRYCTFLGGNLIAQVLCELLWLKIILDDLRIELKGLMKLYCDKSAINIAYNPVQHDRTKHIEIDRHFIKEKFEEGLMCMSYVPSTQQLADFLTKGLNSSTFHGLIIKLAMEDIYSSA</sequence>
<keyword evidence="2" id="KW-1185">Reference proteome</keyword>
<protein>
    <submittedName>
        <fullName evidence="1">Copia protein</fullName>
    </submittedName>
</protein>
<dbReference type="OrthoDB" id="414945at2759"/>
<evidence type="ECO:0000313" key="2">
    <source>
        <dbReference type="Proteomes" id="UP000257109"/>
    </source>
</evidence>
<evidence type="ECO:0000313" key="1">
    <source>
        <dbReference type="EMBL" id="RDX81331.1"/>
    </source>
</evidence>
<dbReference type="EMBL" id="QJKJ01007959">
    <property type="protein sequence ID" value="RDX81331.1"/>
    <property type="molecule type" value="Genomic_DNA"/>
</dbReference>
<feature type="non-terminal residue" evidence="1">
    <location>
        <position position="1"/>
    </location>
</feature>
<dbReference type="PANTHER" id="PTHR11439:SF470">
    <property type="entry name" value="CYSTEINE-RICH RLK (RECEPTOR-LIKE PROTEIN KINASE) 8"/>
    <property type="match status" value="1"/>
</dbReference>
<dbReference type="CDD" id="cd09272">
    <property type="entry name" value="RNase_HI_RT_Ty1"/>
    <property type="match status" value="1"/>
</dbReference>
<comment type="caution">
    <text evidence="1">The sequence shown here is derived from an EMBL/GenBank/DDBJ whole genome shotgun (WGS) entry which is preliminary data.</text>
</comment>
<reference evidence="1" key="1">
    <citation type="submission" date="2018-05" db="EMBL/GenBank/DDBJ databases">
        <title>Draft genome of Mucuna pruriens seed.</title>
        <authorList>
            <person name="Nnadi N.E."/>
            <person name="Vos R."/>
            <person name="Hasami M.H."/>
            <person name="Devisetty U.K."/>
            <person name="Aguiy J.C."/>
        </authorList>
    </citation>
    <scope>NUCLEOTIDE SEQUENCE [LARGE SCALE GENOMIC DNA]</scope>
    <source>
        <strain evidence="1">JCA_2017</strain>
    </source>
</reference>